<sequence length="101" mass="11194">MLSRFTPGPPRSGYVPAHSGGPSISSIHGAVSQLVLDIQSAISLKSIDYLHCNQTLEFNDLHGHETGLRRVQPLMCFHPQPPFPLPRSTLSYFFPSTTSRY</sequence>
<dbReference type="AlphaFoldDB" id="S8B3E4"/>
<evidence type="ECO:0000313" key="2">
    <source>
        <dbReference type="Proteomes" id="UP000019376"/>
    </source>
</evidence>
<protein>
    <submittedName>
        <fullName evidence="1">Uncharacterized protein</fullName>
    </submittedName>
</protein>
<proteinExistence type="predicted"/>
<dbReference type="EMBL" id="KB644411">
    <property type="protein sequence ID" value="EPS29022.1"/>
    <property type="molecule type" value="Genomic_DNA"/>
</dbReference>
<dbReference type="HOGENOM" id="CLU_2292630_0_0_1"/>
<accession>S8B3E4</accession>
<reference evidence="1 2" key="1">
    <citation type="journal article" date="2013" name="PLoS ONE">
        <title>Genomic and secretomic analyses reveal unique features of the lignocellulolytic enzyme system of Penicillium decumbens.</title>
        <authorList>
            <person name="Liu G."/>
            <person name="Zhang L."/>
            <person name="Wei X."/>
            <person name="Zou G."/>
            <person name="Qin Y."/>
            <person name="Ma L."/>
            <person name="Li J."/>
            <person name="Zheng H."/>
            <person name="Wang S."/>
            <person name="Wang C."/>
            <person name="Xun L."/>
            <person name="Zhao G.-P."/>
            <person name="Zhou Z."/>
            <person name="Qu Y."/>
        </authorList>
    </citation>
    <scope>NUCLEOTIDE SEQUENCE [LARGE SCALE GENOMIC DNA]</scope>
    <source>
        <strain evidence="2">114-2 / CGMCC 5302</strain>
    </source>
</reference>
<evidence type="ECO:0000313" key="1">
    <source>
        <dbReference type="EMBL" id="EPS29022.1"/>
    </source>
</evidence>
<name>S8B3E4_PENO1</name>
<dbReference type="Proteomes" id="UP000019376">
    <property type="component" value="Unassembled WGS sequence"/>
</dbReference>
<keyword evidence="2" id="KW-1185">Reference proteome</keyword>
<organism evidence="1 2">
    <name type="scientific">Penicillium oxalicum (strain 114-2 / CGMCC 5302)</name>
    <name type="common">Penicillium decumbens</name>
    <dbReference type="NCBI Taxonomy" id="933388"/>
    <lineage>
        <taxon>Eukaryota</taxon>
        <taxon>Fungi</taxon>
        <taxon>Dikarya</taxon>
        <taxon>Ascomycota</taxon>
        <taxon>Pezizomycotina</taxon>
        <taxon>Eurotiomycetes</taxon>
        <taxon>Eurotiomycetidae</taxon>
        <taxon>Eurotiales</taxon>
        <taxon>Aspergillaceae</taxon>
        <taxon>Penicillium</taxon>
    </lineage>
</organism>
<gene>
    <name evidence="1" type="ORF">PDE_03968</name>
</gene>